<evidence type="ECO:0000313" key="2">
    <source>
        <dbReference type="Proteomes" id="UP000662703"/>
    </source>
</evidence>
<protein>
    <submittedName>
        <fullName evidence="1">Uncharacterized protein</fullName>
    </submittedName>
</protein>
<name>A0ABS0AT09_9GAMM</name>
<reference evidence="1 2" key="1">
    <citation type="submission" date="2012-09" db="EMBL/GenBank/DDBJ databases">
        <title>Genome Sequence of alkane-degrading Bacterium Alcanivorax sp. 521-1.</title>
        <authorList>
            <person name="Lai Q."/>
            <person name="Shao Z."/>
        </authorList>
    </citation>
    <scope>NUCLEOTIDE SEQUENCE [LARGE SCALE GENOMIC DNA]</scope>
    <source>
        <strain evidence="1 2">521-1</strain>
    </source>
</reference>
<organism evidence="1 2">
    <name type="scientific">Alloalcanivorax profundimaris</name>
    <dbReference type="NCBI Taxonomy" id="2735259"/>
    <lineage>
        <taxon>Bacteria</taxon>
        <taxon>Pseudomonadati</taxon>
        <taxon>Pseudomonadota</taxon>
        <taxon>Gammaproteobacteria</taxon>
        <taxon>Oceanospirillales</taxon>
        <taxon>Alcanivoracaceae</taxon>
        <taxon>Alloalcanivorax</taxon>
    </lineage>
</organism>
<dbReference type="RefSeq" id="WP_194865543.1">
    <property type="nucleotide sequence ID" value="NZ_ARXX01000041.1"/>
</dbReference>
<sequence>MLFKEKLLLSNCDSVKRLPAEQLKKRFLTGMAFGDGVVLSPNMLIDNSGFEALLARRNVVKYLNEEGHGKLVLRGFGLGGAFSLRDYYHALPPGFIFSSLEGAPIKAALSRAQETDLLTRVAATQTALDRLGYAVEPVHLEPDSLAGEIRRRLADDDSIGHFFAHADERAAFLDAAAGRVSRSDWYVFADGYFADRDEQGGARFKAEVIDPAYNSLFALQGEGFLQDNIKYIGAVPAVILDAGVAYKSLRDEVALIEYSLKLFEIVSTLGTTELYKWLTDQALDYLEDKMTERGQDYFTRRNWFGLYRKMRTAIGLEIK</sequence>
<comment type="caution">
    <text evidence="1">The sequence shown here is derived from an EMBL/GenBank/DDBJ whole genome shotgun (WGS) entry which is preliminary data.</text>
</comment>
<keyword evidence="2" id="KW-1185">Reference proteome</keyword>
<proteinExistence type="predicted"/>
<evidence type="ECO:0000313" key="1">
    <source>
        <dbReference type="EMBL" id="MBF5057273.1"/>
    </source>
</evidence>
<accession>A0ABS0AT09</accession>
<gene>
    <name evidence="1" type="ORF">Y5W_02567</name>
</gene>
<dbReference type="Proteomes" id="UP000662703">
    <property type="component" value="Unassembled WGS sequence"/>
</dbReference>
<dbReference type="EMBL" id="ARXX01000041">
    <property type="protein sequence ID" value="MBF5057273.1"/>
    <property type="molecule type" value="Genomic_DNA"/>
</dbReference>